<evidence type="ECO:0000256" key="5">
    <source>
        <dbReference type="ARBA" id="ARBA00023027"/>
    </source>
</evidence>
<dbReference type="PANTHER" id="PTHR48075">
    <property type="entry name" value="3-HYDROXYACYL-COA DEHYDROGENASE FAMILY PROTEIN"/>
    <property type="match status" value="1"/>
</dbReference>
<dbReference type="Gene3D" id="3.90.226.10">
    <property type="entry name" value="2-enoyl-CoA Hydratase, Chain A, domain 1"/>
    <property type="match status" value="1"/>
</dbReference>
<keyword evidence="6" id="KW-0443">Lipid metabolism</keyword>
<dbReference type="InterPro" id="IPR036291">
    <property type="entry name" value="NAD(P)-bd_dom_sf"/>
</dbReference>
<organism evidence="10 11">
    <name type="scientific">Aurantiacibacter sediminis</name>
    <dbReference type="NCBI Taxonomy" id="2793064"/>
    <lineage>
        <taxon>Bacteria</taxon>
        <taxon>Pseudomonadati</taxon>
        <taxon>Pseudomonadota</taxon>
        <taxon>Alphaproteobacteria</taxon>
        <taxon>Sphingomonadales</taxon>
        <taxon>Erythrobacteraceae</taxon>
        <taxon>Aurantiacibacter</taxon>
    </lineage>
</organism>
<dbReference type="SUPFAM" id="SSF52096">
    <property type="entry name" value="ClpP/crotonase"/>
    <property type="match status" value="1"/>
</dbReference>
<dbReference type="Pfam" id="PF00725">
    <property type="entry name" value="3HCDH"/>
    <property type="match status" value="2"/>
</dbReference>
<accession>A0ABS0N2W2</accession>
<keyword evidence="2" id="KW-0276">Fatty acid metabolism</keyword>
<name>A0ABS0N2W2_9SPHN</name>
<dbReference type="EMBL" id="JAEANY010000002">
    <property type="protein sequence ID" value="MBH5322299.1"/>
    <property type="molecule type" value="Genomic_DNA"/>
</dbReference>
<dbReference type="Gene3D" id="1.10.1040.50">
    <property type="match status" value="1"/>
</dbReference>
<comment type="caution">
    <text evidence="10">The sequence shown here is derived from an EMBL/GenBank/DDBJ whole genome shotgun (WGS) entry which is preliminary data.</text>
</comment>
<evidence type="ECO:0000256" key="4">
    <source>
        <dbReference type="ARBA" id="ARBA00023002"/>
    </source>
</evidence>
<evidence type="ECO:0000256" key="3">
    <source>
        <dbReference type="ARBA" id="ARBA00022963"/>
    </source>
</evidence>
<evidence type="ECO:0000313" key="10">
    <source>
        <dbReference type="EMBL" id="MBH5322299.1"/>
    </source>
</evidence>
<feature type="domain" description="3-hydroxyacyl-CoA dehydrogenase NAD binding" evidence="9">
    <location>
        <begin position="12"/>
        <end position="195"/>
    </location>
</feature>
<dbReference type="InterPro" id="IPR008927">
    <property type="entry name" value="6-PGluconate_DH-like_C_sf"/>
</dbReference>
<protein>
    <submittedName>
        <fullName evidence="10">Enoyl-CoA hydratase/isomerase family protein</fullName>
    </submittedName>
</protein>
<keyword evidence="4" id="KW-0560">Oxidoreductase</keyword>
<dbReference type="Pfam" id="PF02737">
    <property type="entry name" value="3HCDH_N"/>
    <property type="match status" value="1"/>
</dbReference>
<dbReference type="RefSeq" id="WP_197920996.1">
    <property type="nucleotide sequence ID" value="NZ_CAWPTA010000007.1"/>
</dbReference>
<reference evidence="10 11" key="1">
    <citation type="submission" date="2020-11" db="EMBL/GenBank/DDBJ databases">
        <title>Erythrobacter sediminis sp. nov., a marine bacterium from a tidal flat of Garorim Bay.</title>
        <authorList>
            <person name="Kim D."/>
            <person name="Yoo Y."/>
            <person name="Kim J.-J."/>
        </authorList>
    </citation>
    <scope>NUCLEOTIDE SEQUENCE [LARGE SCALE GENOMIC DNA]</scope>
    <source>
        <strain evidence="10 11">JGD-13</strain>
    </source>
</reference>
<evidence type="ECO:0000256" key="2">
    <source>
        <dbReference type="ARBA" id="ARBA00022832"/>
    </source>
</evidence>
<dbReference type="Pfam" id="PF00378">
    <property type="entry name" value="ECH_1"/>
    <property type="match status" value="1"/>
</dbReference>
<dbReference type="InterPro" id="IPR029045">
    <property type="entry name" value="ClpP/crotonase-like_dom_sf"/>
</dbReference>
<evidence type="ECO:0000313" key="11">
    <source>
        <dbReference type="Proteomes" id="UP000602442"/>
    </source>
</evidence>
<dbReference type="PANTHER" id="PTHR48075:SF7">
    <property type="entry name" value="3-HYDROXYACYL-COA DEHYDROGENASE-RELATED"/>
    <property type="match status" value="1"/>
</dbReference>
<dbReference type="Gene3D" id="3.40.50.720">
    <property type="entry name" value="NAD(P)-binding Rossmann-like Domain"/>
    <property type="match status" value="1"/>
</dbReference>
<evidence type="ECO:0000256" key="1">
    <source>
        <dbReference type="ARBA" id="ARBA00005005"/>
    </source>
</evidence>
<keyword evidence="5" id="KW-0520">NAD</keyword>
<evidence type="ECO:0000259" key="8">
    <source>
        <dbReference type="Pfam" id="PF00725"/>
    </source>
</evidence>
<evidence type="ECO:0000256" key="7">
    <source>
        <dbReference type="ARBA" id="ARBA00049556"/>
    </source>
</evidence>
<comment type="catalytic activity">
    <reaction evidence="7">
        <text>a (3S)-3-hydroxyacyl-CoA + NAD(+) = a 3-oxoacyl-CoA + NADH + H(+)</text>
        <dbReference type="Rhea" id="RHEA:22432"/>
        <dbReference type="ChEBI" id="CHEBI:15378"/>
        <dbReference type="ChEBI" id="CHEBI:57318"/>
        <dbReference type="ChEBI" id="CHEBI:57540"/>
        <dbReference type="ChEBI" id="CHEBI:57945"/>
        <dbReference type="ChEBI" id="CHEBI:90726"/>
        <dbReference type="EC" id="1.1.1.35"/>
    </reaction>
</comment>
<dbReference type="CDD" id="cd06558">
    <property type="entry name" value="crotonase-like"/>
    <property type="match status" value="1"/>
</dbReference>
<dbReference type="InterPro" id="IPR006176">
    <property type="entry name" value="3-OHacyl-CoA_DH_NAD-bd"/>
</dbReference>
<comment type="pathway">
    <text evidence="1">Lipid metabolism; fatty acid beta-oxidation.</text>
</comment>
<evidence type="ECO:0000256" key="6">
    <source>
        <dbReference type="ARBA" id="ARBA00023098"/>
    </source>
</evidence>
<dbReference type="SUPFAM" id="SSF51735">
    <property type="entry name" value="NAD(P)-binding Rossmann-fold domains"/>
    <property type="match status" value="1"/>
</dbReference>
<keyword evidence="3" id="KW-0442">Lipid degradation</keyword>
<dbReference type="Proteomes" id="UP000602442">
    <property type="component" value="Unassembled WGS sequence"/>
</dbReference>
<dbReference type="InterPro" id="IPR001753">
    <property type="entry name" value="Enoyl-CoA_hydra/iso"/>
</dbReference>
<evidence type="ECO:0000259" key="9">
    <source>
        <dbReference type="Pfam" id="PF02737"/>
    </source>
</evidence>
<keyword evidence="11" id="KW-1185">Reference proteome</keyword>
<dbReference type="SUPFAM" id="SSF48179">
    <property type="entry name" value="6-phosphogluconate dehydrogenase C-terminal domain-like"/>
    <property type="match status" value="2"/>
</dbReference>
<feature type="domain" description="3-hydroxyacyl-CoA dehydrogenase C-terminal" evidence="8">
    <location>
        <begin position="198"/>
        <end position="299"/>
    </location>
</feature>
<feature type="domain" description="3-hydroxyacyl-CoA dehydrogenase C-terminal" evidence="8">
    <location>
        <begin position="354"/>
        <end position="420"/>
    </location>
</feature>
<proteinExistence type="predicted"/>
<sequence>MPENTQTTTINKVCVIGAGTMGAGIAAQVANAGIPVLLLDIVPKDGDNRNAVAEGAVAKMLKTQPAPFMSKRAAKLVETGNIEDHLDKVAECDWIVEAIIERLDIKQDLYSKLEEVRTAGTAVSSNTSTIPLAQLTDGRSDAFKNDFLITHFFNPPRYMRLIEIVAGPHSDAGTVEMVKEFVDRKLGKTVVDAEDSPGFIANRVGTFWIQQAVNSAFDLGISVEEADEIGGRPMGVPKTGLFGLIDLIGIDLMPHLMKSLTSTLPKDDWYQQIARSEPMIEAMIEEGYTGRKGKGGFYRINREGGGKVKEAKDLKSGEYRAAARPGLVRGPAAKGDLKSLISMKGKVGDYAWSVLGPTLSYAASIVPEATATVVGVDDAMKLGYNWKRGPFEMIDAIGAAHLVERLKESDYPVPPILEQVGDKTFYRVEDGQLQYFGTDGQYHDVERPEGVLLLEDVKRTSEPVSKNGSAALWDIGDGVVALEFTGKMNALDEQVMKLIQQAVPLVKSDYKALVVYNEGSNFSAGANLGLAMFAMNIAAWSEVEKSVRGGQAAYKALKYAPFPVVSAPFGMALGGGCEICLNSDAIQAHAETYIGLVETGVGIIPGWGGCGEMISRWQENPRHPNGPMPAVSKSFEIISTATVVKSAAEAKEYGFLHHKDGITMNRDRLLYDAKQKALSMVDGYEAPEKPEYRLPGPSGAAALKLAVESFHNRGMATEHDVTVAEELAYVLTGGNTDPIDVLSEADMLNLEVEAFMRLVRNPKSQLRVEHMLETGKPLRN</sequence>
<dbReference type="InterPro" id="IPR006108">
    <property type="entry name" value="3HC_DH_C"/>
</dbReference>
<gene>
    <name evidence="10" type="ORF">I5L03_06830</name>
</gene>